<dbReference type="EMBL" id="GBXM01064463">
    <property type="protein sequence ID" value="JAH44114.1"/>
    <property type="molecule type" value="Transcribed_RNA"/>
</dbReference>
<reference evidence="1" key="1">
    <citation type="submission" date="2014-11" db="EMBL/GenBank/DDBJ databases">
        <authorList>
            <person name="Amaro Gonzalez C."/>
        </authorList>
    </citation>
    <scope>NUCLEOTIDE SEQUENCE</scope>
</reference>
<reference evidence="1" key="2">
    <citation type="journal article" date="2015" name="Fish Shellfish Immunol.">
        <title>Early steps in the European eel (Anguilla anguilla)-Vibrio vulnificus interaction in the gills: Role of the RtxA13 toxin.</title>
        <authorList>
            <person name="Callol A."/>
            <person name="Pajuelo D."/>
            <person name="Ebbesson L."/>
            <person name="Teles M."/>
            <person name="MacKenzie S."/>
            <person name="Amaro C."/>
        </authorList>
    </citation>
    <scope>NUCLEOTIDE SEQUENCE</scope>
</reference>
<proteinExistence type="predicted"/>
<dbReference type="AlphaFoldDB" id="A0A0E9SRW7"/>
<sequence>MVNKQHECQTRKDGWLKETGVIFWFLVQVWVNARCELKKRLLVYLRL</sequence>
<accession>A0A0E9SRW7</accession>
<organism evidence="1">
    <name type="scientific">Anguilla anguilla</name>
    <name type="common">European freshwater eel</name>
    <name type="synonym">Muraena anguilla</name>
    <dbReference type="NCBI Taxonomy" id="7936"/>
    <lineage>
        <taxon>Eukaryota</taxon>
        <taxon>Metazoa</taxon>
        <taxon>Chordata</taxon>
        <taxon>Craniata</taxon>
        <taxon>Vertebrata</taxon>
        <taxon>Euteleostomi</taxon>
        <taxon>Actinopterygii</taxon>
        <taxon>Neopterygii</taxon>
        <taxon>Teleostei</taxon>
        <taxon>Anguilliformes</taxon>
        <taxon>Anguillidae</taxon>
        <taxon>Anguilla</taxon>
    </lineage>
</organism>
<protein>
    <submittedName>
        <fullName evidence="1">Uncharacterized protein</fullName>
    </submittedName>
</protein>
<name>A0A0E9SRW7_ANGAN</name>
<evidence type="ECO:0000313" key="1">
    <source>
        <dbReference type="EMBL" id="JAH44114.1"/>
    </source>
</evidence>